<evidence type="ECO:0000256" key="2">
    <source>
        <dbReference type="ARBA" id="ARBA00023002"/>
    </source>
</evidence>
<dbReference type="Pfam" id="PF00106">
    <property type="entry name" value="adh_short"/>
    <property type="match status" value="1"/>
</dbReference>
<reference evidence="4" key="1">
    <citation type="journal article" date="2020" name="mSystems">
        <title>Genome- and Community-Level Interaction Insights into Carbon Utilization and Element Cycling Functions of Hydrothermarchaeota in Hydrothermal Sediment.</title>
        <authorList>
            <person name="Zhou Z."/>
            <person name="Liu Y."/>
            <person name="Xu W."/>
            <person name="Pan J."/>
            <person name="Luo Z.H."/>
            <person name="Li M."/>
        </authorList>
    </citation>
    <scope>NUCLEOTIDE SEQUENCE [LARGE SCALE GENOMIC DNA]</scope>
    <source>
        <strain evidence="4">SpSt-966</strain>
    </source>
</reference>
<dbReference type="Gene3D" id="3.40.50.720">
    <property type="entry name" value="NAD(P)-binding Rossmann-like Domain"/>
    <property type="match status" value="1"/>
</dbReference>
<dbReference type="PANTHER" id="PTHR43899">
    <property type="entry name" value="RH59310P"/>
    <property type="match status" value="1"/>
</dbReference>
<dbReference type="PRINTS" id="PR00081">
    <property type="entry name" value="GDHRDH"/>
</dbReference>
<keyword evidence="2" id="KW-0560">Oxidoreductase</keyword>
<sequence length="259" mass="28049">MKKTALITGASSGIGKEFAELLARDGYDLILVARHEDELKKVSDTLREKFSISTKIMAKDLSNSSAPDEIFDEIKKNSIEVGVLVNNAGFGSYGSFIETDLKTSLDMIQVNITALTHLTRLFVPLMVKNGGGKVLNVASVAAFPPGPYMNVYYSTKAYVLSFSVALNEELRGKNVSVTALCPGPTETNFQKRIGLKNGEMFSIKSMDAKSVAKAGYDGLKSGKTIVVPGFINKVTTFILRFISRSSAAKFVGKGQIVRK</sequence>
<dbReference type="EMBL" id="DTPE01000222">
    <property type="protein sequence ID" value="HGE75592.1"/>
    <property type="molecule type" value="Genomic_DNA"/>
</dbReference>
<proteinExistence type="inferred from homology"/>
<dbReference type="InterPro" id="IPR036291">
    <property type="entry name" value="NAD(P)-bd_dom_sf"/>
</dbReference>
<dbReference type="PIRSF" id="PIRSF000126">
    <property type="entry name" value="11-beta-HSD1"/>
    <property type="match status" value="1"/>
</dbReference>
<name>A0A7V3RFG2_9BACT</name>
<dbReference type="InterPro" id="IPR002347">
    <property type="entry name" value="SDR_fam"/>
</dbReference>
<protein>
    <submittedName>
        <fullName evidence="4">SDR family oxidoreductase</fullName>
    </submittedName>
</protein>
<dbReference type="SUPFAM" id="SSF51735">
    <property type="entry name" value="NAD(P)-binding Rossmann-fold domains"/>
    <property type="match status" value="1"/>
</dbReference>
<dbReference type="PRINTS" id="PR00080">
    <property type="entry name" value="SDRFAMILY"/>
</dbReference>
<comment type="caution">
    <text evidence="4">The sequence shown here is derived from an EMBL/GenBank/DDBJ whole genome shotgun (WGS) entry which is preliminary data.</text>
</comment>
<evidence type="ECO:0000313" key="4">
    <source>
        <dbReference type="EMBL" id="HGE75592.1"/>
    </source>
</evidence>
<evidence type="ECO:0000256" key="1">
    <source>
        <dbReference type="ARBA" id="ARBA00006484"/>
    </source>
</evidence>
<evidence type="ECO:0000256" key="3">
    <source>
        <dbReference type="RuleBase" id="RU000363"/>
    </source>
</evidence>
<dbReference type="InterPro" id="IPR051019">
    <property type="entry name" value="VLCFA-Steroid_DH"/>
</dbReference>
<dbReference type="GO" id="GO:0016491">
    <property type="term" value="F:oxidoreductase activity"/>
    <property type="evidence" value="ECO:0007669"/>
    <property type="project" value="UniProtKB-KW"/>
</dbReference>
<comment type="similarity">
    <text evidence="1 3">Belongs to the short-chain dehydrogenases/reductases (SDR) family.</text>
</comment>
<dbReference type="AlphaFoldDB" id="A0A7V3RFG2"/>
<organism evidence="4">
    <name type="scientific">Mesoaciditoga lauensis</name>
    <dbReference type="NCBI Taxonomy" id="1495039"/>
    <lineage>
        <taxon>Bacteria</taxon>
        <taxon>Thermotogati</taxon>
        <taxon>Thermotogota</taxon>
        <taxon>Thermotogae</taxon>
        <taxon>Mesoaciditogales</taxon>
        <taxon>Mesoaciditogaceae</taxon>
        <taxon>Mesoaciditoga</taxon>
    </lineage>
</organism>
<dbReference type="PANTHER" id="PTHR43899:SF13">
    <property type="entry name" value="RH59310P"/>
    <property type="match status" value="1"/>
</dbReference>
<dbReference type="CDD" id="cd05233">
    <property type="entry name" value="SDR_c"/>
    <property type="match status" value="1"/>
</dbReference>
<accession>A0A7V3RFG2</accession>
<gene>
    <name evidence="4" type="ORF">ENX73_05655</name>
</gene>